<protein>
    <submittedName>
        <fullName evidence="2">Carbon monoxide dehydrogenase</fullName>
    </submittedName>
</protein>
<accession>A0A418V0T1</accession>
<sequence length="210" mass="21609">MQLDQSFEVGRTLDTVWRGLGDLPATASCIPGAEITQVDGNEKASGVFKVQLGPIKAAFAGDAEVVRDEATHSGTISGAGKDGKNATRVKALVKYQLHAVGDAATRIDLSVEYSISGPLAQFSRAGIVKEIAGSITKVFATNLEAMLAASASAPAAVPPAELPSSAPAQSSSTPPSAERLQAAAPPPSLNLGALMWNLLWQKIKGVFGKS</sequence>
<gene>
    <name evidence="2" type="ORF">D4Q52_20610</name>
</gene>
<dbReference type="OrthoDB" id="9808623at2"/>
<comment type="caution">
    <text evidence="2">The sequence shown here is derived from an EMBL/GenBank/DDBJ whole genome shotgun (WGS) entry which is preliminary data.</text>
</comment>
<feature type="compositionally biased region" description="Low complexity" evidence="1">
    <location>
        <begin position="162"/>
        <end position="177"/>
    </location>
</feature>
<organism evidence="2 3">
    <name type="scientific">Rhodopseudomonas palustris</name>
    <dbReference type="NCBI Taxonomy" id="1076"/>
    <lineage>
        <taxon>Bacteria</taxon>
        <taxon>Pseudomonadati</taxon>
        <taxon>Pseudomonadota</taxon>
        <taxon>Alphaproteobacteria</taxon>
        <taxon>Hyphomicrobiales</taxon>
        <taxon>Nitrobacteraceae</taxon>
        <taxon>Rhodopseudomonas</taxon>
    </lineage>
</organism>
<dbReference type="EMBL" id="QYYD01000024">
    <property type="protein sequence ID" value="RJF69386.1"/>
    <property type="molecule type" value="Genomic_DNA"/>
</dbReference>
<dbReference type="InterPro" id="IPR023393">
    <property type="entry name" value="START-like_dom_sf"/>
</dbReference>
<dbReference type="SUPFAM" id="SSF55961">
    <property type="entry name" value="Bet v1-like"/>
    <property type="match status" value="1"/>
</dbReference>
<dbReference type="PANTHER" id="PTHR38588:SF1">
    <property type="entry name" value="BLL0334 PROTEIN"/>
    <property type="match status" value="1"/>
</dbReference>
<evidence type="ECO:0000313" key="3">
    <source>
        <dbReference type="Proteomes" id="UP000285523"/>
    </source>
</evidence>
<dbReference type="Pfam" id="PF06240">
    <property type="entry name" value="COXG"/>
    <property type="match status" value="1"/>
</dbReference>
<dbReference type="Proteomes" id="UP000285523">
    <property type="component" value="Unassembled WGS sequence"/>
</dbReference>
<dbReference type="AlphaFoldDB" id="A0A418V0T1"/>
<feature type="region of interest" description="Disordered" evidence="1">
    <location>
        <begin position="158"/>
        <end position="183"/>
    </location>
</feature>
<dbReference type="InterPro" id="IPR010419">
    <property type="entry name" value="CO_DH_gsu"/>
</dbReference>
<reference evidence="2 3" key="1">
    <citation type="submission" date="2018-09" db="EMBL/GenBank/DDBJ databases">
        <title>Draft genome sequence of Rhodopseudomonas palustris 2.1.18.</title>
        <authorList>
            <person name="Robertson S.L."/>
            <person name="Meyer T.E."/>
            <person name="Kyndt J.A."/>
        </authorList>
    </citation>
    <scope>NUCLEOTIDE SEQUENCE [LARGE SCALE GENOMIC DNA]</scope>
    <source>
        <strain evidence="2 3">2.1.18</strain>
    </source>
</reference>
<evidence type="ECO:0000256" key="1">
    <source>
        <dbReference type="SAM" id="MobiDB-lite"/>
    </source>
</evidence>
<dbReference type="PANTHER" id="PTHR38588">
    <property type="entry name" value="BLL0334 PROTEIN"/>
    <property type="match status" value="1"/>
</dbReference>
<dbReference type="Gene3D" id="3.30.530.20">
    <property type="match status" value="1"/>
</dbReference>
<proteinExistence type="predicted"/>
<dbReference type="CDD" id="cd07823">
    <property type="entry name" value="SRPBCC_5"/>
    <property type="match status" value="1"/>
</dbReference>
<dbReference type="RefSeq" id="WP_119858452.1">
    <property type="nucleotide sequence ID" value="NZ_QYYD01000024.1"/>
</dbReference>
<evidence type="ECO:0000313" key="2">
    <source>
        <dbReference type="EMBL" id="RJF69386.1"/>
    </source>
</evidence>
<name>A0A418V0T1_RHOPL</name>